<evidence type="ECO:0000256" key="3">
    <source>
        <dbReference type="ARBA" id="ARBA00022448"/>
    </source>
</evidence>
<dbReference type="RefSeq" id="WP_343789090.1">
    <property type="nucleotide sequence ID" value="NZ_BAAAFH010000022.1"/>
</dbReference>
<dbReference type="PANTHER" id="PTHR30294:SF38">
    <property type="entry name" value="TRANSPORT PERMEASE PROTEIN"/>
    <property type="match status" value="1"/>
</dbReference>
<comment type="similarity">
    <text evidence="2">Belongs to the ABC-2 integral membrane protein family.</text>
</comment>
<evidence type="ECO:0000256" key="2">
    <source>
        <dbReference type="ARBA" id="ARBA00007783"/>
    </source>
</evidence>
<comment type="subcellular location">
    <subcellularLocation>
        <location evidence="1">Cell membrane</location>
        <topology evidence="1">Multi-pass membrane protein</topology>
    </subcellularLocation>
</comment>
<dbReference type="Gene3D" id="3.40.1710.10">
    <property type="entry name" value="abc type-2 transporter like domain"/>
    <property type="match status" value="1"/>
</dbReference>
<feature type="transmembrane region" description="Helical" evidence="8">
    <location>
        <begin position="20"/>
        <end position="39"/>
    </location>
</feature>
<evidence type="ECO:0000256" key="6">
    <source>
        <dbReference type="ARBA" id="ARBA00022989"/>
    </source>
</evidence>
<proteinExistence type="inferred from homology"/>
<organism evidence="10 11">
    <name type="scientific">Wandonia haliotis</name>
    <dbReference type="NCBI Taxonomy" id="574963"/>
    <lineage>
        <taxon>Bacteria</taxon>
        <taxon>Pseudomonadati</taxon>
        <taxon>Bacteroidota</taxon>
        <taxon>Flavobacteriia</taxon>
        <taxon>Flavobacteriales</taxon>
        <taxon>Crocinitomicaceae</taxon>
        <taxon>Wandonia</taxon>
    </lineage>
</organism>
<keyword evidence="7 8" id="KW-0472">Membrane</keyword>
<feature type="transmembrane region" description="Helical" evidence="8">
    <location>
        <begin position="226"/>
        <end position="247"/>
    </location>
</feature>
<feature type="domain" description="ABC transmembrane type-2" evidence="9">
    <location>
        <begin position="166"/>
        <end position="421"/>
    </location>
</feature>
<dbReference type="InterPro" id="IPR013525">
    <property type="entry name" value="ABC2_TM"/>
</dbReference>
<keyword evidence="11" id="KW-1185">Reference proteome</keyword>
<evidence type="ECO:0000256" key="8">
    <source>
        <dbReference type="SAM" id="Phobius"/>
    </source>
</evidence>
<keyword evidence="4" id="KW-1003">Cell membrane</keyword>
<dbReference type="InterPro" id="IPR051449">
    <property type="entry name" value="ABC-2_transporter_component"/>
</dbReference>
<dbReference type="PANTHER" id="PTHR30294">
    <property type="entry name" value="MEMBRANE COMPONENT OF ABC TRANSPORTER YHHJ-RELATED"/>
    <property type="match status" value="1"/>
</dbReference>
<evidence type="ECO:0000259" key="9">
    <source>
        <dbReference type="PROSITE" id="PS51012"/>
    </source>
</evidence>
<feature type="transmembrane region" description="Helical" evidence="8">
    <location>
        <begin position="268"/>
        <end position="297"/>
    </location>
</feature>
<dbReference type="InterPro" id="IPR047817">
    <property type="entry name" value="ABC2_TM_bact-type"/>
</dbReference>
<comment type="caution">
    <text evidence="10">The sequence shown here is derived from an EMBL/GenBank/DDBJ whole genome shotgun (WGS) entry which is preliminary data.</text>
</comment>
<evidence type="ECO:0000256" key="1">
    <source>
        <dbReference type="ARBA" id="ARBA00004651"/>
    </source>
</evidence>
<feature type="transmembrane region" description="Helical" evidence="8">
    <location>
        <begin position="396"/>
        <end position="418"/>
    </location>
</feature>
<sequence length="424" mass="47474">MKKLLTGIWKEMILLRRDKAGLGILFIMPAILVVIITLVQDSTFQLMQDNRIPVVIVNQDQKDIAEELIGNVEKLGEFNLEKNDQLSLSRLEQEIRKGTYKVGIYIPKGFSQWIHNRSSGNGEKIIAALNEVEMEKINDTDSSSIQLVFDPVMKLSFRTAVRSGLETILARIETEQMMESLFVELTGESMPDDVAEMLNEPPVYFTEKVQDNSGKSKIPSSTQHNVPAWTLFAMFFIVIALGGNIVYEKDQGSFMRLRTLPVSFMNILTAKVLTYIMVCFIQLGVILIIGYFLFPVIGLPQIELPENNVLFFIMTFLIALAATSYGMLVGTLSRTHQQAGSFGAISVMILAALGGIWVPTFAMPDILQKISILSPLNWGLESYYGLFIRNSGIADLYIYIVLFVIFSVCCFSVTFASLKKQGIL</sequence>
<name>A0ABN1MST3_9FLAO</name>
<accession>A0ABN1MST3</accession>
<dbReference type="Proteomes" id="UP001501126">
    <property type="component" value="Unassembled WGS sequence"/>
</dbReference>
<dbReference type="EMBL" id="BAAAFH010000022">
    <property type="protein sequence ID" value="GAA0876382.1"/>
    <property type="molecule type" value="Genomic_DNA"/>
</dbReference>
<evidence type="ECO:0000256" key="7">
    <source>
        <dbReference type="ARBA" id="ARBA00023136"/>
    </source>
</evidence>
<evidence type="ECO:0000313" key="11">
    <source>
        <dbReference type="Proteomes" id="UP001501126"/>
    </source>
</evidence>
<evidence type="ECO:0000313" key="10">
    <source>
        <dbReference type="EMBL" id="GAA0876382.1"/>
    </source>
</evidence>
<reference evidence="10 11" key="1">
    <citation type="journal article" date="2019" name="Int. J. Syst. Evol. Microbiol.">
        <title>The Global Catalogue of Microorganisms (GCM) 10K type strain sequencing project: providing services to taxonomists for standard genome sequencing and annotation.</title>
        <authorList>
            <consortium name="The Broad Institute Genomics Platform"/>
            <consortium name="The Broad Institute Genome Sequencing Center for Infectious Disease"/>
            <person name="Wu L."/>
            <person name="Ma J."/>
        </authorList>
    </citation>
    <scope>NUCLEOTIDE SEQUENCE [LARGE SCALE GENOMIC DNA]</scope>
    <source>
        <strain evidence="10 11">JCM 16083</strain>
    </source>
</reference>
<feature type="transmembrane region" description="Helical" evidence="8">
    <location>
        <begin position="340"/>
        <end position="358"/>
    </location>
</feature>
<protein>
    <submittedName>
        <fullName evidence="10">ABC transporter permease</fullName>
    </submittedName>
</protein>
<dbReference type="PROSITE" id="PS51012">
    <property type="entry name" value="ABC_TM2"/>
    <property type="match status" value="1"/>
</dbReference>
<keyword evidence="5 8" id="KW-0812">Transmembrane</keyword>
<dbReference type="Pfam" id="PF12698">
    <property type="entry name" value="ABC2_membrane_3"/>
    <property type="match status" value="1"/>
</dbReference>
<evidence type="ECO:0000256" key="4">
    <source>
        <dbReference type="ARBA" id="ARBA00022475"/>
    </source>
</evidence>
<keyword evidence="3" id="KW-0813">Transport</keyword>
<keyword evidence="6 8" id="KW-1133">Transmembrane helix</keyword>
<evidence type="ECO:0000256" key="5">
    <source>
        <dbReference type="ARBA" id="ARBA00022692"/>
    </source>
</evidence>
<gene>
    <name evidence="10" type="ORF">GCM10009118_27920</name>
</gene>
<feature type="transmembrane region" description="Helical" evidence="8">
    <location>
        <begin position="309"/>
        <end position="328"/>
    </location>
</feature>